<dbReference type="PANTHER" id="PTHR13943:SF77">
    <property type="entry name" value="LRAT DOMAIN-CONTAINING PROTEIN"/>
    <property type="match status" value="1"/>
</dbReference>
<dbReference type="Gene3D" id="3.90.1720.10">
    <property type="entry name" value="endopeptidase domain like (from Nostoc punctiforme)"/>
    <property type="match status" value="1"/>
</dbReference>
<evidence type="ECO:0000256" key="3">
    <source>
        <dbReference type="ARBA" id="ARBA00022801"/>
    </source>
</evidence>
<proteinExistence type="inferred from homology"/>
<evidence type="ECO:0000259" key="5">
    <source>
        <dbReference type="PROSITE" id="PS51934"/>
    </source>
</evidence>
<dbReference type="GO" id="GO:0008970">
    <property type="term" value="F:phospholipase A1 activity"/>
    <property type="evidence" value="ECO:0007669"/>
    <property type="project" value="TreeGrafter"/>
</dbReference>
<dbReference type="PROSITE" id="PS51934">
    <property type="entry name" value="LRAT"/>
    <property type="match status" value="1"/>
</dbReference>
<dbReference type="GO" id="GO:0005737">
    <property type="term" value="C:cytoplasm"/>
    <property type="evidence" value="ECO:0007669"/>
    <property type="project" value="TreeGrafter"/>
</dbReference>
<keyword evidence="3" id="KW-0378">Hydrolase</keyword>
<dbReference type="EMBL" id="RQTK01000864">
    <property type="protein sequence ID" value="RUS74120.1"/>
    <property type="molecule type" value="Genomic_DNA"/>
</dbReference>
<dbReference type="GO" id="GO:0004623">
    <property type="term" value="F:phospholipase A2 activity"/>
    <property type="evidence" value="ECO:0007669"/>
    <property type="project" value="TreeGrafter"/>
</dbReference>
<name>A0A3S1B7S4_ELYCH</name>
<dbReference type="InterPro" id="IPR007053">
    <property type="entry name" value="LRAT_dom"/>
</dbReference>
<evidence type="ECO:0000256" key="1">
    <source>
        <dbReference type="ARBA" id="ARBA00007824"/>
    </source>
</evidence>
<dbReference type="SUPFAM" id="SSF54001">
    <property type="entry name" value="Cysteine proteinases"/>
    <property type="match status" value="1"/>
</dbReference>
<sequence length="192" mass="21442">MQKFAEAVTMVQNKTLLAELQPGDLIEFPRGAYSHWGVYIGNEMVSHLAGEEDDGINAKMRPEYMFTISGVRFNKAKVCLQNFWDIVEDCLAKKNNGRDGHWTPLPREKIISNATSRLGEVGYSLIHSNCEHFAKWCRYGIAKSDQVDNVLTGVAVGVAGAITAGLVYAFAKYAGSSENDEEENKRKERQSY</sequence>
<keyword evidence="4" id="KW-0443">Lipid metabolism</keyword>
<gene>
    <name evidence="6" type="ORF">EGW08_018127</name>
</gene>
<comment type="caution">
    <text evidence="6">The sequence shown here is derived from an EMBL/GenBank/DDBJ whole genome shotgun (WGS) entry which is preliminary data.</text>
</comment>
<keyword evidence="7" id="KW-1185">Reference proteome</keyword>
<dbReference type="STRING" id="188477.A0A3S1B7S4"/>
<keyword evidence="2" id="KW-0808">Transferase</keyword>
<comment type="similarity">
    <text evidence="1">Belongs to the H-rev107 family.</text>
</comment>
<dbReference type="Proteomes" id="UP000271974">
    <property type="component" value="Unassembled WGS sequence"/>
</dbReference>
<dbReference type="Pfam" id="PF04970">
    <property type="entry name" value="LRAT"/>
    <property type="match status" value="1"/>
</dbReference>
<organism evidence="6 7">
    <name type="scientific">Elysia chlorotica</name>
    <name type="common">Eastern emerald elysia</name>
    <name type="synonym">Sea slug</name>
    <dbReference type="NCBI Taxonomy" id="188477"/>
    <lineage>
        <taxon>Eukaryota</taxon>
        <taxon>Metazoa</taxon>
        <taxon>Spiralia</taxon>
        <taxon>Lophotrochozoa</taxon>
        <taxon>Mollusca</taxon>
        <taxon>Gastropoda</taxon>
        <taxon>Heterobranchia</taxon>
        <taxon>Euthyneura</taxon>
        <taxon>Panpulmonata</taxon>
        <taxon>Sacoglossa</taxon>
        <taxon>Placobranchoidea</taxon>
        <taxon>Plakobranchidae</taxon>
        <taxon>Elysia</taxon>
    </lineage>
</organism>
<feature type="domain" description="LRAT" evidence="5">
    <location>
        <begin position="25"/>
        <end position="146"/>
    </location>
</feature>
<dbReference type="AlphaFoldDB" id="A0A3S1B7S4"/>
<reference evidence="6 7" key="1">
    <citation type="submission" date="2019-01" db="EMBL/GenBank/DDBJ databases">
        <title>A draft genome assembly of the solar-powered sea slug Elysia chlorotica.</title>
        <authorList>
            <person name="Cai H."/>
            <person name="Li Q."/>
            <person name="Fang X."/>
            <person name="Li J."/>
            <person name="Curtis N.E."/>
            <person name="Altenburger A."/>
            <person name="Shibata T."/>
            <person name="Feng M."/>
            <person name="Maeda T."/>
            <person name="Schwartz J.A."/>
            <person name="Shigenobu S."/>
            <person name="Lundholm N."/>
            <person name="Nishiyama T."/>
            <person name="Yang H."/>
            <person name="Hasebe M."/>
            <person name="Li S."/>
            <person name="Pierce S.K."/>
            <person name="Wang J."/>
        </authorList>
    </citation>
    <scope>NUCLEOTIDE SEQUENCE [LARGE SCALE GENOMIC DNA]</scope>
    <source>
        <strain evidence="6">EC2010</strain>
        <tissue evidence="6">Whole organism of an adult</tissue>
    </source>
</reference>
<evidence type="ECO:0000313" key="6">
    <source>
        <dbReference type="EMBL" id="RUS74120.1"/>
    </source>
</evidence>
<protein>
    <recommendedName>
        <fullName evidence="5">LRAT domain-containing protein</fullName>
    </recommendedName>
</protein>
<dbReference type="InterPro" id="IPR038765">
    <property type="entry name" value="Papain-like_cys_pep_sf"/>
</dbReference>
<dbReference type="OrthoDB" id="421951at2759"/>
<dbReference type="GO" id="GO:0070292">
    <property type="term" value="P:N-acylphosphatidylethanolamine metabolic process"/>
    <property type="evidence" value="ECO:0007669"/>
    <property type="project" value="TreeGrafter"/>
</dbReference>
<dbReference type="InterPro" id="IPR051496">
    <property type="entry name" value="H-rev107_PLA/AT"/>
</dbReference>
<evidence type="ECO:0000256" key="4">
    <source>
        <dbReference type="ARBA" id="ARBA00023098"/>
    </source>
</evidence>
<dbReference type="GO" id="GO:0016410">
    <property type="term" value="F:N-acyltransferase activity"/>
    <property type="evidence" value="ECO:0007669"/>
    <property type="project" value="TreeGrafter"/>
</dbReference>
<evidence type="ECO:0000256" key="2">
    <source>
        <dbReference type="ARBA" id="ARBA00022679"/>
    </source>
</evidence>
<evidence type="ECO:0000313" key="7">
    <source>
        <dbReference type="Proteomes" id="UP000271974"/>
    </source>
</evidence>
<dbReference type="PANTHER" id="PTHR13943">
    <property type="entry name" value="HRAS-LIKE SUPPRESSOR - RELATED"/>
    <property type="match status" value="1"/>
</dbReference>
<accession>A0A3S1B7S4</accession>